<dbReference type="NCBIfam" id="TIGR03953">
    <property type="entry name" value="rplD_bact"/>
    <property type="match status" value="1"/>
</dbReference>
<evidence type="ECO:0000256" key="4">
    <source>
        <dbReference type="ARBA" id="ARBA00035244"/>
    </source>
</evidence>
<dbReference type="InterPro" id="IPR023574">
    <property type="entry name" value="Ribosomal_uL4_dom_sf"/>
</dbReference>
<dbReference type="HAMAP" id="MF_01328_B">
    <property type="entry name" value="Ribosomal_uL4_B"/>
    <property type="match status" value="1"/>
</dbReference>
<dbReference type="EMBL" id="MHLW01000013">
    <property type="protein sequence ID" value="OGZ18165.1"/>
    <property type="molecule type" value="Genomic_DNA"/>
</dbReference>
<comment type="function">
    <text evidence="5">One of the primary rRNA binding proteins, this protein initially binds near the 5'-end of the 23S rRNA. It is important during the early stages of 50S assembly. It makes multiple contacts with different domains of the 23S rRNA in the assembled 50S subunit and ribosome.</text>
</comment>
<comment type="subunit">
    <text evidence="5">Part of the 50S ribosomal subunit.</text>
</comment>
<dbReference type="GO" id="GO:0005840">
    <property type="term" value="C:ribosome"/>
    <property type="evidence" value="ECO:0007669"/>
    <property type="project" value="UniProtKB-KW"/>
</dbReference>
<reference evidence="7 8" key="1">
    <citation type="journal article" date="2016" name="Nat. Commun.">
        <title>Thousands of microbial genomes shed light on interconnected biogeochemical processes in an aquifer system.</title>
        <authorList>
            <person name="Anantharaman K."/>
            <person name="Brown C.T."/>
            <person name="Hug L.A."/>
            <person name="Sharon I."/>
            <person name="Castelle C.J."/>
            <person name="Probst A.J."/>
            <person name="Thomas B.C."/>
            <person name="Singh A."/>
            <person name="Wilkins M.J."/>
            <person name="Karaoz U."/>
            <person name="Brodie E.L."/>
            <person name="Williams K.H."/>
            <person name="Hubbard S.S."/>
            <person name="Banfield J.F."/>
        </authorList>
    </citation>
    <scope>NUCLEOTIDE SEQUENCE [LARGE SCALE GENOMIC DNA]</scope>
</reference>
<dbReference type="InterPro" id="IPR002136">
    <property type="entry name" value="Ribosomal_uL4"/>
</dbReference>
<dbReference type="SUPFAM" id="SSF52166">
    <property type="entry name" value="Ribosomal protein L4"/>
    <property type="match status" value="1"/>
</dbReference>
<feature type="compositionally biased region" description="Basic residues" evidence="6">
    <location>
        <begin position="60"/>
        <end position="77"/>
    </location>
</feature>
<evidence type="ECO:0000256" key="5">
    <source>
        <dbReference type="HAMAP-Rule" id="MF_01328"/>
    </source>
</evidence>
<accession>A0A1G2DX29</accession>
<dbReference type="PANTHER" id="PTHR10746:SF6">
    <property type="entry name" value="LARGE RIBOSOMAL SUBUNIT PROTEIN UL4M"/>
    <property type="match status" value="1"/>
</dbReference>
<feature type="region of interest" description="Disordered" evidence="6">
    <location>
        <begin position="50"/>
        <end position="78"/>
    </location>
</feature>
<dbReference type="InterPro" id="IPR013005">
    <property type="entry name" value="Ribosomal_uL4-like"/>
</dbReference>
<comment type="function">
    <text evidence="5">Forms part of the polypeptide exit tunnel.</text>
</comment>
<keyword evidence="3 5" id="KW-0687">Ribonucleoprotein</keyword>
<evidence type="ECO:0000256" key="1">
    <source>
        <dbReference type="ARBA" id="ARBA00010528"/>
    </source>
</evidence>
<evidence type="ECO:0000313" key="8">
    <source>
        <dbReference type="Proteomes" id="UP000178893"/>
    </source>
</evidence>
<dbReference type="GO" id="GO:0019843">
    <property type="term" value="F:rRNA binding"/>
    <property type="evidence" value="ECO:0007669"/>
    <property type="project" value="UniProtKB-UniRule"/>
</dbReference>
<dbReference type="GO" id="GO:0003735">
    <property type="term" value="F:structural constituent of ribosome"/>
    <property type="evidence" value="ECO:0007669"/>
    <property type="project" value="InterPro"/>
</dbReference>
<sequence>MMKIKVFNQNKEAVKEIELPREIFEVEVNSDLIHQVVLVQSANRRQKIAKVKDRSEVRGGGRKPWRQKGTGRARHGSIRSPLWKGGGVTFGPRLEKVLKKRIPKKMRIKALFMVLSAKAKENLVLVLDKLEFKKPKTKKMAEILNKLFLKDGSGLVVLSKMDKNLILSIRNIAGVNPIQAKDLNVLDLLSCKYVLISEAGIKKIRETFKIRN</sequence>
<organism evidence="7 8">
    <name type="scientific">Candidatus Nealsonbacteria bacterium RBG_13_37_56</name>
    <dbReference type="NCBI Taxonomy" id="1801661"/>
    <lineage>
        <taxon>Bacteria</taxon>
        <taxon>Candidatus Nealsoniibacteriota</taxon>
    </lineage>
</organism>
<evidence type="ECO:0000256" key="6">
    <source>
        <dbReference type="SAM" id="MobiDB-lite"/>
    </source>
</evidence>
<comment type="similarity">
    <text evidence="1 5">Belongs to the universal ribosomal protein uL4 family.</text>
</comment>
<comment type="caution">
    <text evidence="7">The sequence shown here is derived from an EMBL/GenBank/DDBJ whole genome shotgun (WGS) entry which is preliminary data.</text>
</comment>
<keyword evidence="5" id="KW-0694">RNA-binding</keyword>
<keyword evidence="5" id="KW-0699">rRNA-binding</keyword>
<keyword evidence="2 5" id="KW-0689">Ribosomal protein</keyword>
<dbReference type="Proteomes" id="UP000178893">
    <property type="component" value="Unassembled WGS sequence"/>
</dbReference>
<dbReference type="PANTHER" id="PTHR10746">
    <property type="entry name" value="50S RIBOSOMAL PROTEIN L4"/>
    <property type="match status" value="1"/>
</dbReference>
<dbReference type="Pfam" id="PF00573">
    <property type="entry name" value="Ribosomal_L4"/>
    <property type="match status" value="1"/>
</dbReference>
<dbReference type="AlphaFoldDB" id="A0A1G2DX29"/>
<evidence type="ECO:0000313" key="7">
    <source>
        <dbReference type="EMBL" id="OGZ18165.1"/>
    </source>
</evidence>
<evidence type="ECO:0000256" key="2">
    <source>
        <dbReference type="ARBA" id="ARBA00022980"/>
    </source>
</evidence>
<feature type="compositionally biased region" description="Basic and acidic residues" evidence="6">
    <location>
        <begin position="50"/>
        <end position="59"/>
    </location>
</feature>
<dbReference type="Gene3D" id="3.40.1370.10">
    <property type="match status" value="1"/>
</dbReference>
<dbReference type="GO" id="GO:1990904">
    <property type="term" value="C:ribonucleoprotein complex"/>
    <property type="evidence" value="ECO:0007669"/>
    <property type="project" value="UniProtKB-KW"/>
</dbReference>
<proteinExistence type="inferred from homology"/>
<name>A0A1G2DX29_9BACT</name>
<evidence type="ECO:0000256" key="3">
    <source>
        <dbReference type="ARBA" id="ARBA00023274"/>
    </source>
</evidence>
<gene>
    <name evidence="5" type="primary">rplD</name>
    <name evidence="7" type="ORF">A2V72_00305</name>
</gene>
<dbReference type="GO" id="GO:0006412">
    <property type="term" value="P:translation"/>
    <property type="evidence" value="ECO:0007669"/>
    <property type="project" value="UniProtKB-UniRule"/>
</dbReference>
<protein>
    <recommendedName>
        <fullName evidence="4 5">Large ribosomal subunit protein uL4</fullName>
    </recommendedName>
</protein>